<dbReference type="AlphaFoldDB" id="A0A6M1SXG1"/>
<organism evidence="8 9">
    <name type="scientific">Halalkalibaculum roseum</name>
    <dbReference type="NCBI Taxonomy" id="2709311"/>
    <lineage>
        <taxon>Bacteria</taxon>
        <taxon>Pseudomonadati</taxon>
        <taxon>Balneolota</taxon>
        <taxon>Balneolia</taxon>
        <taxon>Balneolales</taxon>
        <taxon>Balneolaceae</taxon>
        <taxon>Halalkalibaculum</taxon>
    </lineage>
</organism>
<feature type="transmembrane region" description="Helical" evidence="6">
    <location>
        <begin position="292"/>
        <end position="310"/>
    </location>
</feature>
<dbReference type="PANTHER" id="PTHR32322:SF18">
    <property type="entry name" value="S-ADENOSYLMETHIONINE_S-ADENOSYLHOMOCYSTEINE TRANSPORTER"/>
    <property type="match status" value="1"/>
</dbReference>
<keyword evidence="9" id="KW-1185">Reference proteome</keyword>
<feature type="transmembrane region" description="Helical" evidence="6">
    <location>
        <begin position="56"/>
        <end position="74"/>
    </location>
</feature>
<accession>A0A6M1SXG1</accession>
<feature type="domain" description="EamA" evidence="7">
    <location>
        <begin position="27"/>
        <end position="158"/>
    </location>
</feature>
<keyword evidence="5 6" id="KW-0472">Membrane</keyword>
<feature type="transmembrane region" description="Helical" evidence="6">
    <location>
        <begin position="172"/>
        <end position="192"/>
    </location>
</feature>
<feature type="transmembrane region" description="Helical" evidence="6">
    <location>
        <begin position="141"/>
        <end position="160"/>
    </location>
</feature>
<name>A0A6M1SXG1_9BACT</name>
<evidence type="ECO:0000256" key="6">
    <source>
        <dbReference type="SAM" id="Phobius"/>
    </source>
</evidence>
<evidence type="ECO:0000256" key="1">
    <source>
        <dbReference type="ARBA" id="ARBA00004651"/>
    </source>
</evidence>
<dbReference type="PANTHER" id="PTHR32322">
    <property type="entry name" value="INNER MEMBRANE TRANSPORTER"/>
    <property type="match status" value="1"/>
</dbReference>
<evidence type="ECO:0000256" key="3">
    <source>
        <dbReference type="ARBA" id="ARBA00022692"/>
    </source>
</evidence>
<keyword evidence="4 6" id="KW-1133">Transmembrane helix</keyword>
<feature type="transmembrane region" description="Helical" evidence="6">
    <location>
        <begin position="86"/>
        <end position="108"/>
    </location>
</feature>
<evidence type="ECO:0000259" key="7">
    <source>
        <dbReference type="Pfam" id="PF00892"/>
    </source>
</evidence>
<comment type="caution">
    <text evidence="8">The sequence shown here is derived from an EMBL/GenBank/DDBJ whole genome shotgun (WGS) entry which is preliminary data.</text>
</comment>
<gene>
    <name evidence="8" type="ORF">G3570_01270</name>
</gene>
<dbReference type="Pfam" id="PF00892">
    <property type="entry name" value="EamA"/>
    <property type="match status" value="2"/>
</dbReference>
<feature type="transmembrane region" description="Helical" evidence="6">
    <location>
        <begin position="204"/>
        <end position="222"/>
    </location>
</feature>
<dbReference type="EMBL" id="JAALLT010000001">
    <property type="protein sequence ID" value="NGP75247.1"/>
    <property type="molecule type" value="Genomic_DNA"/>
</dbReference>
<evidence type="ECO:0000256" key="4">
    <source>
        <dbReference type="ARBA" id="ARBA00022989"/>
    </source>
</evidence>
<evidence type="ECO:0000313" key="8">
    <source>
        <dbReference type="EMBL" id="NGP75247.1"/>
    </source>
</evidence>
<feature type="domain" description="EamA" evidence="7">
    <location>
        <begin position="173"/>
        <end position="308"/>
    </location>
</feature>
<dbReference type="InterPro" id="IPR037185">
    <property type="entry name" value="EmrE-like"/>
</dbReference>
<dbReference type="InterPro" id="IPR000620">
    <property type="entry name" value="EamA_dom"/>
</dbReference>
<feature type="transmembrane region" description="Helical" evidence="6">
    <location>
        <begin position="267"/>
        <end position="286"/>
    </location>
</feature>
<evidence type="ECO:0000256" key="2">
    <source>
        <dbReference type="ARBA" id="ARBA00022475"/>
    </source>
</evidence>
<dbReference type="InterPro" id="IPR050638">
    <property type="entry name" value="AA-Vitamin_Transporters"/>
</dbReference>
<keyword evidence="3 6" id="KW-0812">Transmembrane</keyword>
<dbReference type="SUPFAM" id="SSF103481">
    <property type="entry name" value="Multidrug resistance efflux transporter EmrE"/>
    <property type="match status" value="2"/>
</dbReference>
<feature type="transmembrane region" description="Helical" evidence="6">
    <location>
        <begin position="114"/>
        <end position="134"/>
    </location>
</feature>
<protein>
    <submittedName>
        <fullName evidence="8">EamA family transporter</fullName>
    </submittedName>
</protein>
<keyword evidence="2" id="KW-1003">Cell membrane</keyword>
<evidence type="ECO:0000256" key="5">
    <source>
        <dbReference type="ARBA" id="ARBA00023136"/>
    </source>
</evidence>
<proteinExistence type="predicted"/>
<dbReference type="Proteomes" id="UP000473278">
    <property type="component" value="Unassembled WGS sequence"/>
</dbReference>
<feature type="transmembrane region" description="Helical" evidence="6">
    <location>
        <begin position="24"/>
        <end position="44"/>
    </location>
</feature>
<comment type="subcellular location">
    <subcellularLocation>
        <location evidence="1">Cell membrane</location>
        <topology evidence="1">Multi-pass membrane protein</topology>
    </subcellularLocation>
</comment>
<reference evidence="8 9" key="1">
    <citation type="submission" date="2020-02" db="EMBL/GenBank/DDBJ databases">
        <title>Balneolaceae bacterium YR4-1, complete genome.</title>
        <authorList>
            <person name="Li Y."/>
            <person name="Wu S."/>
        </authorList>
    </citation>
    <scope>NUCLEOTIDE SEQUENCE [LARGE SCALE GENOMIC DNA]</scope>
    <source>
        <strain evidence="8 9">YR4-1</strain>
    </source>
</reference>
<feature type="transmembrane region" description="Helical" evidence="6">
    <location>
        <begin position="234"/>
        <end position="255"/>
    </location>
</feature>
<evidence type="ECO:0000313" key="9">
    <source>
        <dbReference type="Proteomes" id="UP000473278"/>
    </source>
</evidence>
<dbReference type="GO" id="GO:0005886">
    <property type="term" value="C:plasma membrane"/>
    <property type="evidence" value="ECO:0007669"/>
    <property type="project" value="UniProtKB-SubCell"/>
</dbReference>
<sequence>MKFSLTLRDSYPPKSLKYSVKKRTLVEISLFIVAIIWALNFSIIKSSLTEIDPLSFNGLRFVFAAAIIWLALLWKKQQFRIPKKDWLPLLGMGLLGNLVYQGLFIIGIDYTLSANAAVMLGTIPIWVALFSHFFRLERMNIFKSIGVLFAFGGIVFIISGGSKGFSFGSDTFLGDVIIVLAAMVWGGFTILSKPFLNRYTPIQFSAVMSTIGCIVLFLIGLPSMTTIDWGSVSYAAYGGVVYSGLLSIGAAYIIWNYGLQTVGAVHTATYQNLVPVMGLVFGVVLLNEQLTLLQYIGSALVIAGIVLARWKRRELRTQSKT</sequence>